<evidence type="ECO:0000256" key="3">
    <source>
        <dbReference type="ARBA" id="ARBA00022692"/>
    </source>
</evidence>
<feature type="transmembrane region" description="Helical" evidence="6">
    <location>
        <begin position="196"/>
        <end position="215"/>
    </location>
</feature>
<keyword evidence="3 6" id="KW-0812">Transmembrane</keyword>
<dbReference type="InterPro" id="IPR052983">
    <property type="entry name" value="MFS_Riboflavin_Transporter"/>
</dbReference>
<evidence type="ECO:0000256" key="6">
    <source>
        <dbReference type="SAM" id="Phobius"/>
    </source>
</evidence>
<dbReference type="Gene3D" id="1.20.1250.20">
    <property type="entry name" value="MFS general substrate transporter like domains"/>
    <property type="match status" value="1"/>
</dbReference>
<dbReference type="Proteomes" id="UP000187209">
    <property type="component" value="Unassembled WGS sequence"/>
</dbReference>
<dbReference type="PANTHER" id="PTHR43385:SF1">
    <property type="entry name" value="RIBOFLAVIN TRANSPORTER RIBJ"/>
    <property type="match status" value="1"/>
</dbReference>
<name>A0A1R2B351_9CILI</name>
<feature type="transmembrane region" description="Helical" evidence="6">
    <location>
        <begin position="243"/>
        <end position="264"/>
    </location>
</feature>
<reference evidence="8 9" key="1">
    <citation type="submission" date="2016-11" db="EMBL/GenBank/DDBJ databases">
        <title>The macronuclear genome of Stentor coeruleus: a giant cell with tiny introns.</title>
        <authorList>
            <person name="Slabodnick M."/>
            <person name="Ruby J.G."/>
            <person name="Reiff S.B."/>
            <person name="Swart E.C."/>
            <person name="Gosai S."/>
            <person name="Prabakaran S."/>
            <person name="Witkowska E."/>
            <person name="Larue G.E."/>
            <person name="Fisher S."/>
            <person name="Freeman R.M."/>
            <person name="Gunawardena J."/>
            <person name="Chu W."/>
            <person name="Stover N.A."/>
            <person name="Gregory B.D."/>
            <person name="Nowacki M."/>
            <person name="Derisi J."/>
            <person name="Roy S.W."/>
            <person name="Marshall W.F."/>
            <person name="Sood P."/>
        </authorList>
    </citation>
    <scope>NUCLEOTIDE SEQUENCE [LARGE SCALE GENOMIC DNA]</scope>
    <source>
        <strain evidence="8">WM001</strain>
    </source>
</reference>
<evidence type="ECO:0000256" key="1">
    <source>
        <dbReference type="ARBA" id="ARBA00004141"/>
    </source>
</evidence>
<keyword evidence="4 6" id="KW-1133">Transmembrane helix</keyword>
<dbReference type="InterPro" id="IPR011701">
    <property type="entry name" value="MFS"/>
</dbReference>
<keyword evidence="7" id="KW-0732">Signal</keyword>
<feature type="transmembrane region" description="Helical" evidence="6">
    <location>
        <begin position="333"/>
        <end position="352"/>
    </location>
</feature>
<dbReference type="AlphaFoldDB" id="A0A1R2B351"/>
<evidence type="ECO:0000256" key="5">
    <source>
        <dbReference type="ARBA" id="ARBA00023136"/>
    </source>
</evidence>
<evidence type="ECO:0008006" key="10">
    <source>
        <dbReference type="Google" id="ProtNLM"/>
    </source>
</evidence>
<feature type="transmembrane region" description="Helical" evidence="6">
    <location>
        <begin position="308"/>
        <end position="327"/>
    </location>
</feature>
<dbReference type="InterPro" id="IPR036259">
    <property type="entry name" value="MFS_trans_sf"/>
</dbReference>
<feature type="transmembrane region" description="Helical" evidence="6">
    <location>
        <begin position="53"/>
        <end position="75"/>
    </location>
</feature>
<comment type="subcellular location">
    <subcellularLocation>
        <location evidence="1">Membrane</location>
        <topology evidence="1">Multi-pass membrane protein</topology>
    </subcellularLocation>
</comment>
<feature type="transmembrane region" description="Helical" evidence="6">
    <location>
        <begin position="82"/>
        <end position="101"/>
    </location>
</feature>
<feature type="transmembrane region" description="Helical" evidence="6">
    <location>
        <begin position="364"/>
        <end position="381"/>
    </location>
</feature>
<protein>
    <recommendedName>
        <fullName evidence="10">Major facilitator superfamily (MFS) profile domain-containing protein</fullName>
    </recommendedName>
</protein>
<dbReference type="EMBL" id="MPUH01001013">
    <property type="protein sequence ID" value="OMJ71211.1"/>
    <property type="molecule type" value="Genomic_DNA"/>
</dbReference>
<feature type="transmembrane region" description="Helical" evidence="6">
    <location>
        <begin position="107"/>
        <end position="131"/>
    </location>
</feature>
<comment type="caution">
    <text evidence="8">The sequence shown here is derived from an EMBL/GenBank/DDBJ whole genome shotgun (WGS) entry which is preliminary data.</text>
</comment>
<feature type="transmembrane region" description="Helical" evidence="6">
    <location>
        <begin position="276"/>
        <end position="296"/>
    </location>
</feature>
<feature type="signal peptide" evidence="7">
    <location>
        <begin position="1"/>
        <end position="20"/>
    </location>
</feature>
<proteinExistence type="predicted"/>
<sequence length="455" mass="52154">MKSKILVMLFGGFMLNIVNAIQVAGNMNNLGNIIPYIGSYYYHLDNSVSISDFVILSSISYFSDVVVTASCSFLLKILTPHSIILFGVTIAFTGLFISSFITNPYLFCWVFGLSFGMIPAAIFLPSVWIIWNNIPENKAKTSGILLACYSFGPVPYTFLFTMIANPYDYPAETVKTEGKEEEKVFGEFVSYRVPMTIRWVVMTYCICCIIGLICLPRKWISENENQKIQTTMGLKDIIKKGKFWNLILLLACCLSNLSYTQNIFKIIGMISIKDDHFISFIGSGSFFISVFGRVLYGILLDKYSWKRVMVITYIIEIFFSITFTATFSSKFWYALYLFTFAFLNTAMYNSVMIQTSRNFPKDKWVFNFVSIGNTAMYNSVMIQTSRNFPKDKWVFNFVSIGMLWSFTLPYLLQKFITPYIGYFFTILIVTLFTVISMFQTIFHPLGEETNDKLLG</sequence>
<evidence type="ECO:0000313" key="9">
    <source>
        <dbReference type="Proteomes" id="UP000187209"/>
    </source>
</evidence>
<organism evidence="8 9">
    <name type="scientific">Stentor coeruleus</name>
    <dbReference type="NCBI Taxonomy" id="5963"/>
    <lineage>
        <taxon>Eukaryota</taxon>
        <taxon>Sar</taxon>
        <taxon>Alveolata</taxon>
        <taxon>Ciliophora</taxon>
        <taxon>Postciliodesmatophora</taxon>
        <taxon>Heterotrichea</taxon>
        <taxon>Heterotrichida</taxon>
        <taxon>Stentoridae</taxon>
        <taxon>Stentor</taxon>
    </lineage>
</organism>
<evidence type="ECO:0000256" key="4">
    <source>
        <dbReference type="ARBA" id="ARBA00022989"/>
    </source>
</evidence>
<evidence type="ECO:0000313" key="8">
    <source>
        <dbReference type="EMBL" id="OMJ71211.1"/>
    </source>
</evidence>
<keyword evidence="5 6" id="KW-0472">Membrane</keyword>
<dbReference type="Pfam" id="PF07690">
    <property type="entry name" value="MFS_1"/>
    <property type="match status" value="1"/>
</dbReference>
<feature type="transmembrane region" description="Helical" evidence="6">
    <location>
        <begin position="143"/>
        <end position="164"/>
    </location>
</feature>
<dbReference type="SUPFAM" id="SSF103473">
    <property type="entry name" value="MFS general substrate transporter"/>
    <property type="match status" value="1"/>
</dbReference>
<keyword evidence="9" id="KW-1185">Reference proteome</keyword>
<feature type="transmembrane region" description="Helical" evidence="6">
    <location>
        <begin position="393"/>
        <end position="412"/>
    </location>
</feature>
<dbReference type="GO" id="GO:0016020">
    <property type="term" value="C:membrane"/>
    <property type="evidence" value="ECO:0007669"/>
    <property type="project" value="UniProtKB-SubCell"/>
</dbReference>
<accession>A0A1R2B351</accession>
<feature type="transmembrane region" description="Helical" evidence="6">
    <location>
        <begin position="419"/>
        <end position="442"/>
    </location>
</feature>
<gene>
    <name evidence="8" type="ORF">SteCoe_30654</name>
</gene>
<feature type="chain" id="PRO_5013068396" description="Major facilitator superfamily (MFS) profile domain-containing protein" evidence="7">
    <location>
        <begin position="21"/>
        <end position="455"/>
    </location>
</feature>
<dbReference type="PANTHER" id="PTHR43385">
    <property type="entry name" value="RIBOFLAVIN TRANSPORTER RIBJ"/>
    <property type="match status" value="1"/>
</dbReference>
<evidence type="ECO:0000256" key="7">
    <source>
        <dbReference type="SAM" id="SignalP"/>
    </source>
</evidence>
<keyword evidence="2" id="KW-0813">Transport</keyword>
<dbReference type="GO" id="GO:0022857">
    <property type="term" value="F:transmembrane transporter activity"/>
    <property type="evidence" value="ECO:0007669"/>
    <property type="project" value="InterPro"/>
</dbReference>
<evidence type="ECO:0000256" key="2">
    <source>
        <dbReference type="ARBA" id="ARBA00022448"/>
    </source>
</evidence>